<gene>
    <name evidence="2" type="ORF">ALO91_01280</name>
</gene>
<dbReference type="InterPro" id="IPR016084">
    <property type="entry name" value="Haem_Oase-like_multi-hlx"/>
</dbReference>
<dbReference type="GO" id="GO:0004392">
    <property type="term" value="F:heme oxygenase (decyclizing) activity"/>
    <property type="evidence" value="ECO:0007669"/>
    <property type="project" value="InterPro"/>
</dbReference>
<feature type="transmembrane region" description="Helical" evidence="1">
    <location>
        <begin position="40"/>
        <end position="59"/>
    </location>
</feature>
<dbReference type="CDD" id="cd19166">
    <property type="entry name" value="HemeO-bac"/>
    <property type="match status" value="1"/>
</dbReference>
<sequence length="268" mass="29725">MVDSGFSGGGKPSSYFADCFSLWIVVFHRKRRKNLSDFALNLYFGGLFSLGCVFCPLHTQEPSWMPASFPRVTPPKLLDALRAETSQLHVRLEKRMPFFSSALDHALYLRLLQAYYGFYAPLEAVLHGSALVPAELVPAERVKTPVLVEDLHALGMSDHDIGQLPRCQQLPAIDSPGACLGVMYVLEGATLGGQVLRREINRRLGLDEQSGAAFLDVYGARTGPRWKAFLNHLDEVSREVAFNDAAAFAAHSTFACFEHWLEGQKVLL</sequence>
<reference evidence="2 3" key="1">
    <citation type="submission" date="2015-09" db="EMBL/GenBank/DDBJ databases">
        <title>Genome announcement of multiple Pseudomonas syringae strains.</title>
        <authorList>
            <person name="Thakur S."/>
            <person name="Wang P.W."/>
            <person name="Gong Y."/>
            <person name="Weir B.S."/>
            <person name="Guttman D.S."/>
        </authorList>
    </citation>
    <scope>NUCLEOTIDE SEQUENCE [LARGE SCALE GENOMIC DNA]</scope>
    <source>
        <strain evidence="2 3">ICMP2802</strain>
    </source>
</reference>
<accession>A0A0P9KGS1</accession>
<dbReference type="Gene3D" id="1.20.910.10">
    <property type="entry name" value="Heme oxygenase-like"/>
    <property type="match status" value="1"/>
</dbReference>
<proteinExistence type="predicted"/>
<dbReference type="PATRIC" id="fig|199198.5.peg.1830"/>
<dbReference type="EMBL" id="LJPM01000001">
    <property type="protein sequence ID" value="KPW28466.1"/>
    <property type="molecule type" value="Genomic_DNA"/>
</dbReference>
<dbReference type="Proteomes" id="UP000050297">
    <property type="component" value="Unassembled WGS sequence"/>
</dbReference>
<evidence type="ECO:0000313" key="3">
    <source>
        <dbReference type="Proteomes" id="UP000050297"/>
    </source>
</evidence>
<name>A0A0P9KGS1_PSESX</name>
<dbReference type="InterPro" id="IPR016053">
    <property type="entry name" value="Haem_Oase-like"/>
</dbReference>
<keyword evidence="1" id="KW-1133">Transmembrane helix</keyword>
<dbReference type="AlphaFoldDB" id="A0A0P9KGS1"/>
<organism evidence="2 3">
    <name type="scientific">Pseudomonas syringae pv. aceris</name>
    <dbReference type="NCBI Taxonomy" id="199198"/>
    <lineage>
        <taxon>Bacteria</taxon>
        <taxon>Pseudomonadati</taxon>
        <taxon>Pseudomonadota</taxon>
        <taxon>Gammaproteobacteria</taxon>
        <taxon>Pseudomonadales</taxon>
        <taxon>Pseudomonadaceae</taxon>
        <taxon>Pseudomonas</taxon>
        <taxon>Pseudomonas syringae</taxon>
    </lineage>
</organism>
<dbReference type="SUPFAM" id="SSF48613">
    <property type="entry name" value="Heme oxygenase-like"/>
    <property type="match status" value="1"/>
</dbReference>
<protein>
    <submittedName>
        <fullName evidence="2">Heme oxygenase</fullName>
    </submittedName>
</protein>
<keyword evidence="1" id="KW-0472">Membrane</keyword>
<dbReference type="Pfam" id="PF01126">
    <property type="entry name" value="Heme_oxygenase"/>
    <property type="match status" value="1"/>
</dbReference>
<evidence type="ECO:0000256" key="1">
    <source>
        <dbReference type="SAM" id="Phobius"/>
    </source>
</evidence>
<keyword evidence="1" id="KW-0812">Transmembrane</keyword>
<comment type="caution">
    <text evidence="2">The sequence shown here is derived from an EMBL/GenBank/DDBJ whole genome shotgun (WGS) entry which is preliminary data.</text>
</comment>
<dbReference type="GO" id="GO:0006788">
    <property type="term" value="P:heme oxidation"/>
    <property type="evidence" value="ECO:0007669"/>
    <property type="project" value="InterPro"/>
</dbReference>
<evidence type="ECO:0000313" key="2">
    <source>
        <dbReference type="EMBL" id="KPW28466.1"/>
    </source>
</evidence>